<evidence type="ECO:0000313" key="1">
    <source>
        <dbReference type="EMBL" id="MVT44045.1"/>
    </source>
</evidence>
<dbReference type="OrthoDB" id="1095195at2"/>
<protein>
    <recommendedName>
        <fullName evidence="3">PKD-like family protein</fullName>
    </recommendedName>
</protein>
<accession>A0A6N8JFF1</accession>
<sequence>MKHVLLSIGLLLVLTACYKDKGNYDYVEVKPPVISNFDSSYIAYAGDSLIISPVVTLPDGRTDMTCTWKILIPEEARSADYEGPSLRIVYGLGASRYSALFTVMDNATGMKYFYNFSIIGKTAFTSGTVVLSEDGGVGKLSFIKPDGTVQPDIYEGINHESLGTGALQVVPVQNLYYMNVITAYWVVCAGGTHPAIEVNANNMQRLKYINENFYDAPTVIKPNYFQNLVNGTTTAIINNQMYIGSAETAPFATYYGFYGVAVAGSYNLHPSFVFTVSQSDNYYLGFDAVKRNFIRFTGGTYFGTDYVQVDSVFNPKDLKMDLIKMAKFSENDVYAFCDSAGKVLELKFALDFTNGNTRFQTIYKKEFPAANLLTADTRWQTSPIGVFFFTSGDKIYRYNPLNREVKALTSDFGGKTVTMIKVIEDGNKLIAGTEGSIYTLDISTGKYGDILQKTDGIPGKIIDIVVR</sequence>
<dbReference type="InterPro" id="IPR011047">
    <property type="entry name" value="Quinoprotein_ADH-like_sf"/>
</dbReference>
<keyword evidence="2" id="KW-1185">Reference proteome</keyword>
<evidence type="ECO:0000313" key="2">
    <source>
        <dbReference type="Proteomes" id="UP000468388"/>
    </source>
</evidence>
<dbReference type="Proteomes" id="UP000468388">
    <property type="component" value="Unassembled WGS sequence"/>
</dbReference>
<dbReference type="AlphaFoldDB" id="A0A6N8JFF1"/>
<proteinExistence type="predicted"/>
<dbReference type="InterPro" id="IPR032183">
    <property type="entry name" value="PKD-like"/>
</dbReference>
<evidence type="ECO:0008006" key="3">
    <source>
        <dbReference type="Google" id="ProtNLM"/>
    </source>
</evidence>
<dbReference type="Pfam" id="PF16407">
    <property type="entry name" value="PKD_2"/>
    <property type="match status" value="1"/>
</dbReference>
<reference evidence="1 2" key="1">
    <citation type="submission" date="2019-12" db="EMBL/GenBank/DDBJ databases">
        <title>The draft genomic sequence of strain Chitinophaga oryziterrae JCM 16595.</title>
        <authorList>
            <person name="Zhang X."/>
        </authorList>
    </citation>
    <scope>NUCLEOTIDE SEQUENCE [LARGE SCALE GENOMIC DNA]</scope>
    <source>
        <strain evidence="1 2">JCM 16595</strain>
    </source>
</reference>
<organism evidence="1 2">
    <name type="scientific">Chitinophaga oryziterrae</name>
    <dbReference type="NCBI Taxonomy" id="1031224"/>
    <lineage>
        <taxon>Bacteria</taxon>
        <taxon>Pseudomonadati</taxon>
        <taxon>Bacteroidota</taxon>
        <taxon>Chitinophagia</taxon>
        <taxon>Chitinophagales</taxon>
        <taxon>Chitinophagaceae</taxon>
        <taxon>Chitinophaga</taxon>
    </lineage>
</organism>
<dbReference type="PROSITE" id="PS51257">
    <property type="entry name" value="PROKAR_LIPOPROTEIN"/>
    <property type="match status" value="1"/>
</dbReference>
<dbReference type="EMBL" id="WRXO01000010">
    <property type="protein sequence ID" value="MVT44045.1"/>
    <property type="molecule type" value="Genomic_DNA"/>
</dbReference>
<dbReference type="SUPFAM" id="SSF50998">
    <property type="entry name" value="Quinoprotein alcohol dehydrogenase-like"/>
    <property type="match status" value="1"/>
</dbReference>
<name>A0A6N8JFF1_9BACT</name>
<comment type="caution">
    <text evidence="1">The sequence shown here is derived from an EMBL/GenBank/DDBJ whole genome shotgun (WGS) entry which is preliminary data.</text>
</comment>
<gene>
    <name evidence="1" type="ORF">GO495_25855</name>
</gene>
<dbReference type="RefSeq" id="WP_157302861.1">
    <property type="nucleotide sequence ID" value="NZ_BAAAZB010000021.1"/>
</dbReference>